<sequence>MPPSPTAALRALWFGPHTIPLSQTFLLTPLTYGLVNLKPIRPGHVLLATRLPHPRFSDLSPDEVADLFLQAQRVSRAITRHFGAQSLTLCIQDGKEAGQTVPHVHLHVIPRNEGDFPDNDDVYEKLEHTHRIDNEERTPRTPQDMAGEAEMLRKEIGEWNTDTDC</sequence>
<protein>
    <submittedName>
        <fullName evidence="1">Uncharacterized protein</fullName>
    </submittedName>
</protein>
<accession>A0ACC1IQP4</accession>
<dbReference type="EMBL" id="JANBPG010000187">
    <property type="protein sequence ID" value="KAJ1899032.1"/>
    <property type="molecule type" value="Genomic_DNA"/>
</dbReference>
<keyword evidence="2" id="KW-1185">Reference proteome</keyword>
<comment type="caution">
    <text evidence="1">The sequence shown here is derived from an EMBL/GenBank/DDBJ whole genome shotgun (WGS) entry which is preliminary data.</text>
</comment>
<proteinExistence type="predicted"/>
<gene>
    <name evidence="1" type="ORF">LPJ66_002372</name>
</gene>
<reference evidence="1" key="1">
    <citation type="submission" date="2022-07" db="EMBL/GenBank/DDBJ databases">
        <title>Phylogenomic reconstructions and comparative analyses of Kickxellomycotina fungi.</title>
        <authorList>
            <person name="Reynolds N.K."/>
            <person name="Stajich J.E."/>
            <person name="Barry K."/>
            <person name="Grigoriev I.V."/>
            <person name="Crous P."/>
            <person name="Smith M.E."/>
        </authorList>
    </citation>
    <scope>NUCLEOTIDE SEQUENCE</scope>
    <source>
        <strain evidence="1">Benny 63K</strain>
    </source>
</reference>
<dbReference type="Proteomes" id="UP001150581">
    <property type="component" value="Unassembled WGS sequence"/>
</dbReference>
<organism evidence="1 2">
    <name type="scientific">Kickxella alabastrina</name>
    <dbReference type="NCBI Taxonomy" id="61397"/>
    <lineage>
        <taxon>Eukaryota</taxon>
        <taxon>Fungi</taxon>
        <taxon>Fungi incertae sedis</taxon>
        <taxon>Zoopagomycota</taxon>
        <taxon>Kickxellomycotina</taxon>
        <taxon>Kickxellomycetes</taxon>
        <taxon>Kickxellales</taxon>
        <taxon>Kickxellaceae</taxon>
        <taxon>Kickxella</taxon>
    </lineage>
</organism>
<evidence type="ECO:0000313" key="1">
    <source>
        <dbReference type="EMBL" id="KAJ1899032.1"/>
    </source>
</evidence>
<evidence type="ECO:0000313" key="2">
    <source>
        <dbReference type="Proteomes" id="UP001150581"/>
    </source>
</evidence>
<name>A0ACC1IQP4_9FUNG</name>